<evidence type="ECO:0000313" key="3">
    <source>
        <dbReference type="Proteomes" id="UP000275348"/>
    </source>
</evidence>
<evidence type="ECO:0000256" key="1">
    <source>
        <dbReference type="SAM" id="Phobius"/>
    </source>
</evidence>
<sequence>MLLKPKYYQLETNYSQEEVFKILFENTIEKKIRFFTPKKEFQGKIYNDYFEIQKVINSRNSFNPSIIGTFKPISSNKTLIKIQLKQNSFTFIFCIFWLSFVSIFLIGSLILTNLFAIGISLIMLFFGSMLMYIGPLLVKNQIKESFEKLFQTKIKEIKP</sequence>
<proteinExistence type="predicted"/>
<feature type="transmembrane region" description="Helical" evidence="1">
    <location>
        <begin position="89"/>
        <end position="111"/>
    </location>
</feature>
<dbReference type="EMBL" id="RDOJ01000005">
    <property type="protein sequence ID" value="RLZ11430.1"/>
    <property type="molecule type" value="Genomic_DNA"/>
</dbReference>
<keyword evidence="3" id="KW-1185">Reference proteome</keyword>
<accession>A0A3L9MEB0</accession>
<keyword evidence="1" id="KW-1133">Transmembrane helix</keyword>
<gene>
    <name evidence="2" type="ORF">EAH69_05120</name>
</gene>
<dbReference type="Proteomes" id="UP000275348">
    <property type="component" value="Unassembled WGS sequence"/>
</dbReference>
<protein>
    <submittedName>
        <fullName evidence="2">Uncharacterized protein</fullName>
    </submittedName>
</protein>
<keyword evidence="1" id="KW-0812">Transmembrane</keyword>
<organism evidence="2 3">
    <name type="scientific">Faecalibacter macacae</name>
    <dbReference type="NCBI Taxonomy" id="1859289"/>
    <lineage>
        <taxon>Bacteria</taxon>
        <taxon>Pseudomonadati</taxon>
        <taxon>Bacteroidota</taxon>
        <taxon>Flavobacteriia</taxon>
        <taxon>Flavobacteriales</taxon>
        <taxon>Weeksellaceae</taxon>
        <taxon>Faecalibacter</taxon>
    </lineage>
</organism>
<keyword evidence="1" id="KW-0472">Membrane</keyword>
<comment type="caution">
    <text evidence="2">The sequence shown here is derived from an EMBL/GenBank/DDBJ whole genome shotgun (WGS) entry which is preliminary data.</text>
</comment>
<reference evidence="2 3" key="1">
    <citation type="submission" date="2018-10" db="EMBL/GenBank/DDBJ databases">
        <authorList>
            <person name="Chen X."/>
        </authorList>
    </citation>
    <scope>NUCLEOTIDE SEQUENCE [LARGE SCALE GENOMIC DNA]</scope>
    <source>
        <strain evidence="2 3">YIM 102668</strain>
    </source>
</reference>
<feature type="transmembrane region" description="Helical" evidence="1">
    <location>
        <begin position="117"/>
        <end position="138"/>
    </location>
</feature>
<name>A0A3L9MEB0_9FLAO</name>
<dbReference type="AlphaFoldDB" id="A0A3L9MEB0"/>
<evidence type="ECO:0000313" key="2">
    <source>
        <dbReference type="EMBL" id="RLZ11430.1"/>
    </source>
</evidence>